<dbReference type="OrthoDB" id="9806522at2"/>
<protein>
    <submittedName>
        <fullName evidence="12">Divalent metal cation transporter FieF</fullName>
    </submittedName>
</protein>
<keyword evidence="13" id="KW-1185">Reference proteome</keyword>
<evidence type="ECO:0000256" key="9">
    <source>
        <dbReference type="SAM" id="Phobius"/>
    </source>
</evidence>
<dbReference type="Pfam" id="PF16916">
    <property type="entry name" value="ZT_dimer"/>
    <property type="match status" value="1"/>
</dbReference>
<dbReference type="InterPro" id="IPR027469">
    <property type="entry name" value="Cation_efflux_TMD_sf"/>
</dbReference>
<dbReference type="GO" id="GO:0006882">
    <property type="term" value="P:intracellular zinc ion homeostasis"/>
    <property type="evidence" value="ECO:0007669"/>
    <property type="project" value="TreeGrafter"/>
</dbReference>
<dbReference type="PANTHER" id="PTHR43840:SF41">
    <property type="entry name" value="CATION-EFFLUX PUMP FIEF"/>
    <property type="match status" value="1"/>
</dbReference>
<feature type="domain" description="Cation efflux protein transmembrane" evidence="10">
    <location>
        <begin position="10"/>
        <end position="203"/>
    </location>
</feature>
<comment type="caution">
    <text evidence="12">The sequence shown here is derived from an EMBL/GenBank/DDBJ whole genome shotgun (WGS) entry which is preliminary data.</text>
</comment>
<dbReference type="PANTHER" id="PTHR43840">
    <property type="entry name" value="MITOCHONDRIAL METAL TRANSPORTER 1-RELATED"/>
    <property type="match status" value="1"/>
</dbReference>
<dbReference type="InterPro" id="IPR050291">
    <property type="entry name" value="CDF_Transporter"/>
</dbReference>
<dbReference type="InterPro" id="IPR058533">
    <property type="entry name" value="Cation_efflux_TM"/>
</dbReference>
<feature type="region of interest" description="Disordered" evidence="8">
    <location>
        <begin position="284"/>
        <end position="307"/>
    </location>
</feature>
<keyword evidence="6 9" id="KW-1133">Transmembrane helix</keyword>
<keyword evidence="5 9" id="KW-0812">Transmembrane</keyword>
<dbReference type="Gene3D" id="3.30.70.1350">
    <property type="entry name" value="Cation efflux protein, cytoplasmic domain"/>
    <property type="match status" value="1"/>
</dbReference>
<name>A0A1E3M1D3_9SPHN</name>
<evidence type="ECO:0000256" key="1">
    <source>
        <dbReference type="ARBA" id="ARBA00004141"/>
    </source>
</evidence>
<dbReference type="Proteomes" id="UP000094487">
    <property type="component" value="Unassembled WGS sequence"/>
</dbReference>
<reference evidence="12 13" key="1">
    <citation type="submission" date="2016-08" db="EMBL/GenBank/DDBJ databases">
        <title>Draft genome of the agarase producing Sphingomonas sp. MCT13.</title>
        <authorList>
            <person name="D'Andrea M.M."/>
            <person name="Rossolini G.M."/>
            <person name="Thaller M.C."/>
        </authorList>
    </citation>
    <scope>NUCLEOTIDE SEQUENCE [LARGE SCALE GENOMIC DNA]</scope>
    <source>
        <strain evidence="12 13">MCT13</strain>
    </source>
</reference>
<feature type="domain" description="Cation efflux protein cytoplasmic" evidence="11">
    <location>
        <begin position="208"/>
        <end position="283"/>
    </location>
</feature>
<gene>
    <name evidence="12" type="primary">fieF</name>
    <name evidence="12" type="ORF">BFL28_08935</name>
</gene>
<feature type="compositionally biased region" description="Basic and acidic residues" evidence="8">
    <location>
        <begin position="293"/>
        <end position="307"/>
    </location>
</feature>
<keyword evidence="7 9" id="KW-0472">Membrane</keyword>
<dbReference type="InterPro" id="IPR027470">
    <property type="entry name" value="Cation_efflux_CTD"/>
</dbReference>
<dbReference type="SUPFAM" id="SSF160240">
    <property type="entry name" value="Cation efflux protein cytoplasmic domain-like"/>
    <property type="match status" value="1"/>
</dbReference>
<dbReference type="GO" id="GO:0015086">
    <property type="term" value="F:cadmium ion transmembrane transporter activity"/>
    <property type="evidence" value="ECO:0007669"/>
    <property type="project" value="TreeGrafter"/>
</dbReference>
<evidence type="ECO:0000256" key="3">
    <source>
        <dbReference type="ARBA" id="ARBA00022448"/>
    </source>
</evidence>
<feature type="transmembrane region" description="Helical" evidence="9">
    <location>
        <begin position="113"/>
        <end position="130"/>
    </location>
</feature>
<evidence type="ECO:0000256" key="7">
    <source>
        <dbReference type="ARBA" id="ARBA00023136"/>
    </source>
</evidence>
<dbReference type="EMBL" id="MDDS01000003">
    <property type="protein sequence ID" value="ODP39741.1"/>
    <property type="molecule type" value="Genomic_DNA"/>
</dbReference>
<dbReference type="STRING" id="1888892.BFL28_08935"/>
<dbReference type="GO" id="GO:0015341">
    <property type="term" value="F:zinc efflux antiporter activity"/>
    <property type="evidence" value="ECO:0007669"/>
    <property type="project" value="TreeGrafter"/>
</dbReference>
<evidence type="ECO:0000256" key="4">
    <source>
        <dbReference type="ARBA" id="ARBA00022475"/>
    </source>
</evidence>
<dbReference type="RefSeq" id="WP_069318696.1">
    <property type="nucleotide sequence ID" value="NZ_MDDS01000003.1"/>
</dbReference>
<keyword evidence="4" id="KW-1003">Cell membrane</keyword>
<dbReference type="InterPro" id="IPR036837">
    <property type="entry name" value="Cation_efflux_CTD_sf"/>
</dbReference>
<dbReference type="Gene3D" id="1.20.1510.10">
    <property type="entry name" value="Cation efflux protein transmembrane domain"/>
    <property type="match status" value="1"/>
</dbReference>
<dbReference type="NCBIfam" id="TIGR01297">
    <property type="entry name" value="CDF"/>
    <property type="match status" value="1"/>
</dbReference>
<organism evidence="12 13">
    <name type="scientific">Sphingomonas turrisvirgatae</name>
    <dbReference type="NCBI Taxonomy" id="1888892"/>
    <lineage>
        <taxon>Bacteria</taxon>
        <taxon>Pseudomonadati</taxon>
        <taxon>Pseudomonadota</taxon>
        <taxon>Alphaproteobacteria</taxon>
        <taxon>Sphingomonadales</taxon>
        <taxon>Sphingomonadaceae</taxon>
        <taxon>Sphingomonas</taxon>
    </lineage>
</organism>
<dbReference type="Pfam" id="PF01545">
    <property type="entry name" value="Cation_efflux"/>
    <property type="match status" value="1"/>
</dbReference>
<evidence type="ECO:0000313" key="12">
    <source>
        <dbReference type="EMBL" id="ODP39741.1"/>
    </source>
</evidence>
<feature type="transmembrane region" description="Helical" evidence="9">
    <location>
        <begin position="77"/>
        <end position="98"/>
    </location>
</feature>
<evidence type="ECO:0000256" key="5">
    <source>
        <dbReference type="ARBA" id="ARBA00022692"/>
    </source>
</evidence>
<sequence length="307" mass="32531">MTVTATRAAIASVVTALFLGALKGYAAWKTGSVAMLASLADSLLDLVASLVTLAGVRIAAQPADAAHRFGHGKAEALAALFQVALISVSASFIAVRAVQRFLSGDVSANPESGIAVSVIAIAATLALTAYQRRAIAASGSIAVRTDQLHYQSDLFLNLGVIAALVIDQYLHLRGADPVFGIAIALWLLWGAWRAASEAMGQLMDREWPEEKRRALVECAASDPRLESLHDLRTRTSGAQDFAQFHIHLPGQMSVAQAHDVTEELEAKLEAAFPGTEILIHVDPVGQVDQPGDPLREADEIGQLKDAT</sequence>
<proteinExistence type="inferred from homology"/>
<dbReference type="SUPFAM" id="SSF161111">
    <property type="entry name" value="Cation efflux protein transmembrane domain-like"/>
    <property type="match status" value="1"/>
</dbReference>
<evidence type="ECO:0000259" key="10">
    <source>
        <dbReference type="Pfam" id="PF01545"/>
    </source>
</evidence>
<dbReference type="GO" id="GO:0005886">
    <property type="term" value="C:plasma membrane"/>
    <property type="evidence" value="ECO:0007669"/>
    <property type="project" value="TreeGrafter"/>
</dbReference>
<evidence type="ECO:0000259" key="11">
    <source>
        <dbReference type="Pfam" id="PF16916"/>
    </source>
</evidence>
<accession>A0A1E3M1D3</accession>
<dbReference type="GO" id="GO:0015093">
    <property type="term" value="F:ferrous iron transmembrane transporter activity"/>
    <property type="evidence" value="ECO:0007669"/>
    <property type="project" value="TreeGrafter"/>
</dbReference>
<feature type="transmembrane region" description="Helical" evidence="9">
    <location>
        <begin position="178"/>
        <end position="195"/>
    </location>
</feature>
<evidence type="ECO:0000256" key="8">
    <source>
        <dbReference type="SAM" id="MobiDB-lite"/>
    </source>
</evidence>
<dbReference type="AlphaFoldDB" id="A0A1E3M1D3"/>
<comment type="similarity">
    <text evidence="2">Belongs to the cation diffusion facilitator (CDF) transporter (TC 2.A.4) family.</text>
</comment>
<evidence type="ECO:0000313" key="13">
    <source>
        <dbReference type="Proteomes" id="UP000094487"/>
    </source>
</evidence>
<comment type="subcellular location">
    <subcellularLocation>
        <location evidence="1">Membrane</location>
        <topology evidence="1">Multi-pass membrane protein</topology>
    </subcellularLocation>
</comment>
<keyword evidence="3" id="KW-0813">Transport</keyword>
<feature type="transmembrane region" description="Helical" evidence="9">
    <location>
        <begin position="36"/>
        <end position="56"/>
    </location>
</feature>
<feature type="transmembrane region" description="Helical" evidence="9">
    <location>
        <begin position="154"/>
        <end position="172"/>
    </location>
</feature>
<evidence type="ECO:0000256" key="2">
    <source>
        <dbReference type="ARBA" id="ARBA00008114"/>
    </source>
</evidence>
<dbReference type="InterPro" id="IPR002524">
    <property type="entry name" value="Cation_efflux"/>
</dbReference>
<evidence type="ECO:0000256" key="6">
    <source>
        <dbReference type="ARBA" id="ARBA00022989"/>
    </source>
</evidence>